<dbReference type="EMBL" id="CP014504">
    <property type="protein sequence ID" value="AMP98760.1"/>
    <property type="molecule type" value="Genomic_DNA"/>
</dbReference>
<name>A0A127VC17_9SPHI</name>
<gene>
    <name evidence="2" type="ORF">AY601_1851</name>
</gene>
<dbReference type="PATRIC" id="fig|188932.3.peg.1936"/>
<feature type="domain" description="HTH marR-type" evidence="1">
    <location>
        <begin position="4"/>
        <end position="29"/>
    </location>
</feature>
<evidence type="ECO:0000259" key="1">
    <source>
        <dbReference type="Pfam" id="PF01047"/>
    </source>
</evidence>
<evidence type="ECO:0000313" key="2">
    <source>
        <dbReference type="EMBL" id="AMP98760.1"/>
    </source>
</evidence>
<proteinExistence type="predicted"/>
<keyword evidence="3" id="KW-1185">Reference proteome</keyword>
<dbReference type="Proteomes" id="UP000071561">
    <property type="component" value="Chromosome"/>
</dbReference>
<dbReference type="KEGG" id="pcm:AY601_1851"/>
<organism evidence="2 3">
    <name type="scientific">Pedobacter cryoconitis</name>
    <dbReference type="NCBI Taxonomy" id="188932"/>
    <lineage>
        <taxon>Bacteria</taxon>
        <taxon>Pseudomonadati</taxon>
        <taxon>Bacteroidota</taxon>
        <taxon>Sphingobacteriia</taxon>
        <taxon>Sphingobacteriales</taxon>
        <taxon>Sphingobacteriaceae</taxon>
        <taxon>Pedobacter</taxon>
    </lineage>
</organism>
<protein>
    <recommendedName>
        <fullName evidence="1">HTH marR-type domain-containing protein</fullName>
    </recommendedName>
</protein>
<dbReference type="AlphaFoldDB" id="A0A127VC17"/>
<evidence type="ECO:0000313" key="3">
    <source>
        <dbReference type="Proteomes" id="UP000071561"/>
    </source>
</evidence>
<reference evidence="2 3" key="1">
    <citation type="submission" date="2016-03" db="EMBL/GenBank/DDBJ databases">
        <title>Complete genome sequence of Pedobacter cryoconitis PAMC 27485.</title>
        <authorList>
            <person name="Lee J."/>
            <person name="Kim O.-S."/>
        </authorList>
    </citation>
    <scope>NUCLEOTIDE SEQUENCE [LARGE SCALE GENOMIC DNA]</scope>
    <source>
        <strain evidence="2 3">PAMC 27485</strain>
    </source>
</reference>
<dbReference type="InterPro" id="IPR000835">
    <property type="entry name" value="HTH_MarR-typ"/>
</dbReference>
<dbReference type="RefSeq" id="WP_068399604.1">
    <property type="nucleotide sequence ID" value="NZ_CP014504.1"/>
</dbReference>
<dbReference type="GO" id="GO:0003700">
    <property type="term" value="F:DNA-binding transcription factor activity"/>
    <property type="evidence" value="ECO:0007669"/>
    <property type="project" value="InterPro"/>
</dbReference>
<dbReference type="Pfam" id="PF01047">
    <property type="entry name" value="MarR"/>
    <property type="match status" value="1"/>
</dbReference>
<sequence length="61" mass="6998">MIIVKMMVSKVLRTLEGKNFITRQEHPTDNLATVTSLLQLKLYLRGKGLYICDTRLSIYGL</sequence>
<accession>A0A127VC17</accession>